<feature type="region of interest" description="Disordered" evidence="2">
    <location>
        <begin position="1"/>
        <end position="55"/>
    </location>
</feature>
<feature type="compositionally biased region" description="Basic residues" evidence="2">
    <location>
        <begin position="283"/>
        <end position="297"/>
    </location>
</feature>
<feature type="compositionally biased region" description="Basic and acidic residues" evidence="2">
    <location>
        <begin position="340"/>
        <end position="350"/>
    </location>
</feature>
<comment type="similarity">
    <text evidence="1">Belongs to the PPP phosphatase family.</text>
</comment>
<dbReference type="SUPFAM" id="SSF56300">
    <property type="entry name" value="Metallo-dependent phosphatases"/>
    <property type="match status" value="1"/>
</dbReference>
<protein>
    <recommendedName>
        <fullName evidence="1">Serine/threonine-protein phosphatase</fullName>
        <ecNumber evidence="1">3.1.3.16</ecNumber>
    </recommendedName>
</protein>
<dbReference type="InterPro" id="IPR006186">
    <property type="entry name" value="Ser/Thr-sp_prot-phosphatase"/>
</dbReference>
<dbReference type="CDD" id="cd00144">
    <property type="entry name" value="MPP_PPP_family"/>
    <property type="match status" value="1"/>
</dbReference>
<organism evidence="4 5">
    <name type="scientific">Pristionchus entomophagus</name>
    <dbReference type="NCBI Taxonomy" id="358040"/>
    <lineage>
        <taxon>Eukaryota</taxon>
        <taxon>Metazoa</taxon>
        <taxon>Ecdysozoa</taxon>
        <taxon>Nematoda</taxon>
        <taxon>Chromadorea</taxon>
        <taxon>Rhabditida</taxon>
        <taxon>Rhabditina</taxon>
        <taxon>Diplogasteromorpha</taxon>
        <taxon>Diplogasteroidea</taxon>
        <taxon>Neodiplogasteridae</taxon>
        <taxon>Pristionchus</taxon>
    </lineage>
</organism>
<dbReference type="InterPro" id="IPR050341">
    <property type="entry name" value="PP1_catalytic_subunit"/>
</dbReference>
<feature type="compositionally biased region" description="Basic residues" evidence="2">
    <location>
        <begin position="1"/>
        <end position="11"/>
    </location>
</feature>
<dbReference type="InterPro" id="IPR029052">
    <property type="entry name" value="Metallo-depent_PP-like"/>
</dbReference>
<evidence type="ECO:0000256" key="1">
    <source>
        <dbReference type="RuleBase" id="RU004273"/>
    </source>
</evidence>
<dbReference type="SMART" id="SM00156">
    <property type="entry name" value="PP2Ac"/>
    <property type="match status" value="1"/>
</dbReference>
<dbReference type="PRINTS" id="PR00114">
    <property type="entry name" value="STPHPHTASE"/>
</dbReference>
<keyword evidence="1" id="KW-0378">Hydrolase</keyword>
<gene>
    <name evidence="4" type="ORF">PENTCL1PPCAC_25707</name>
</gene>
<feature type="region of interest" description="Disordered" evidence="2">
    <location>
        <begin position="340"/>
        <end position="362"/>
    </location>
</feature>
<evidence type="ECO:0000259" key="3">
    <source>
        <dbReference type="PROSITE" id="PS00125"/>
    </source>
</evidence>
<accession>A0AAV5UAZ9</accession>
<dbReference type="Pfam" id="PF00149">
    <property type="entry name" value="Metallophos"/>
    <property type="match status" value="1"/>
</dbReference>
<dbReference type="AlphaFoldDB" id="A0AAV5UAZ9"/>
<feature type="domain" description="Serine/threonine specific protein phosphatases" evidence="3">
    <location>
        <begin position="183"/>
        <end position="188"/>
    </location>
</feature>
<dbReference type="GO" id="GO:0005737">
    <property type="term" value="C:cytoplasm"/>
    <property type="evidence" value="ECO:0007669"/>
    <property type="project" value="TreeGrafter"/>
</dbReference>
<feature type="region of interest" description="Disordered" evidence="2">
    <location>
        <begin position="283"/>
        <end position="315"/>
    </location>
</feature>
<dbReference type="PANTHER" id="PTHR11668:SF491">
    <property type="entry name" value="SERINE_THREONINE-PROTEIN PHOSPHATASE"/>
    <property type="match status" value="1"/>
</dbReference>
<dbReference type="GO" id="GO:0004722">
    <property type="term" value="F:protein serine/threonine phosphatase activity"/>
    <property type="evidence" value="ECO:0007669"/>
    <property type="project" value="UniProtKB-EC"/>
</dbReference>
<reference evidence="4" key="1">
    <citation type="submission" date="2023-10" db="EMBL/GenBank/DDBJ databases">
        <title>Genome assembly of Pristionchus species.</title>
        <authorList>
            <person name="Yoshida K."/>
            <person name="Sommer R.J."/>
        </authorList>
    </citation>
    <scope>NUCLEOTIDE SEQUENCE</scope>
    <source>
        <strain evidence="4">RS0144</strain>
    </source>
</reference>
<feature type="non-terminal residue" evidence="4">
    <location>
        <position position="1"/>
    </location>
</feature>
<feature type="compositionally biased region" description="Basic and acidic residues" evidence="2">
    <location>
        <begin position="35"/>
        <end position="48"/>
    </location>
</feature>
<dbReference type="PROSITE" id="PS00125">
    <property type="entry name" value="SER_THR_PHOSPHATASE"/>
    <property type="match status" value="1"/>
</dbReference>
<comment type="catalytic activity">
    <reaction evidence="1">
        <text>O-phospho-L-threonyl-[protein] + H2O = L-threonyl-[protein] + phosphate</text>
        <dbReference type="Rhea" id="RHEA:47004"/>
        <dbReference type="Rhea" id="RHEA-COMP:11060"/>
        <dbReference type="Rhea" id="RHEA-COMP:11605"/>
        <dbReference type="ChEBI" id="CHEBI:15377"/>
        <dbReference type="ChEBI" id="CHEBI:30013"/>
        <dbReference type="ChEBI" id="CHEBI:43474"/>
        <dbReference type="ChEBI" id="CHEBI:61977"/>
        <dbReference type="EC" id="3.1.3.16"/>
    </reaction>
</comment>
<keyword evidence="5" id="KW-1185">Reference proteome</keyword>
<dbReference type="InterPro" id="IPR004843">
    <property type="entry name" value="Calcineurin-like_PHP"/>
</dbReference>
<evidence type="ECO:0000256" key="2">
    <source>
        <dbReference type="SAM" id="MobiDB-lite"/>
    </source>
</evidence>
<evidence type="ECO:0000313" key="5">
    <source>
        <dbReference type="Proteomes" id="UP001432027"/>
    </source>
</evidence>
<feature type="non-terminal residue" evidence="4">
    <location>
        <position position="362"/>
    </location>
</feature>
<dbReference type="EC" id="3.1.3.16" evidence="1"/>
<feature type="compositionally biased region" description="Basic and acidic residues" evidence="2">
    <location>
        <begin position="298"/>
        <end position="314"/>
    </location>
</feature>
<dbReference type="PANTHER" id="PTHR11668">
    <property type="entry name" value="SERINE/THREONINE PROTEIN PHOSPHATASE"/>
    <property type="match status" value="1"/>
</dbReference>
<proteinExistence type="inferred from homology"/>
<dbReference type="GO" id="GO:0005634">
    <property type="term" value="C:nucleus"/>
    <property type="evidence" value="ECO:0007669"/>
    <property type="project" value="TreeGrafter"/>
</dbReference>
<sequence length="362" mass="42157">LVMSPRRRKKSPSAPSPAKEEMTSEGTVTETGAGAKEETAPKDPKEPEENIDEYGIDPKKDEKLRKYLLKLVDALFNPKYTKEMYPFKFRDMCRVLVLCKNIFYKEPVMIECRMPIVVVGDIHGQFSDLINVFSMFDEKERRDCFNQRFVFLGDYVDRGKQSVECIMIVFILKILFPGEYILLRGNHEIRKINFRYGFMDELKERFPDNSKLLFNYFNDVFNYMPLFCIAGNAILCMHGGICPEMTSREVFKGIPKPLFAVSAVGGPHVRRAEIPFQLDPRRGRALRRGAHRRGLRQSRREHDRQRPPYDDERLQVLPRHQAGHRVHRLPLLPGLAQPRCGHDGGHEGPHRLPCYRPRQGWR</sequence>
<dbReference type="Proteomes" id="UP001432027">
    <property type="component" value="Unassembled WGS sequence"/>
</dbReference>
<dbReference type="EMBL" id="BTSX01000006">
    <property type="protein sequence ID" value="GMT03533.1"/>
    <property type="molecule type" value="Genomic_DNA"/>
</dbReference>
<dbReference type="Gene3D" id="3.60.21.10">
    <property type="match status" value="1"/>
</dbReference>
<evidence type="ECO:0000313" key="4">
    <source>
        <dbReference type="EMBL" id="GMT03533.1"/>
    </source>
</evidence>
<comment type="caution">
    <text evidence="4">The sequence shown here is derived from an EMBL/GenBank/DDBJ whole genome shotgun (WGS) entry which is preliminary data.</text>
</comment>
<name>A0AAV5UAZ9_9BILA</name>